<proteinExistence type="predicted"/>
<evidence type="ECO:0000256" key="1">
    <source>
        <dbReference type="SAM" id="MobiDB-lite"/>
    </source>
</evidence>
<gene>
    <name evidence="2" type="ORF">CLUP02_00786</name>
</gene>
<feature type="compositionally biased region" description="Basic and acidic residues" evidence="1">
    <location>
        <begin position="302"/>
        <end position="315"/>
    </location>
</feature>
<dbReference type="GeneID" id="73334842"/>
<dbReference type="RefSeq" id="XP_049135789.1">
    <property type="nucleotide sequence ID" value="XM_049279832.1"/>
</dbReference>
<dbReference type="EMBL" id="CP019471">
    <property type="protein sequence ID" value="UQC74138.1"/>
    <property type="molecule type" value="Genomic_DNA"/>
</dbReference>
<accession>A0A9Q8W7V5</accession>
<dbReference type="KEGG" id="clup:CLUP02_00786"/>
<sequence>MYVLNADTVGRTIPGVRGHRTDSCSLVLNAGFQAKRFDVTASRWSLSDDDDDDDDGLRHPWVERMSGHGGGFGRHRIPRDIILACETIWRFIVSSSSRYAVDILDHGGQSAIMIGLTEKIHPLLSQSLLNEISLGRSYFIGESDTTQKVMYPKLSPSRFGAIGWLSLQRHEITEGPVPKVPRPDADLVMRYVVDNAALRSGHQANRNLVVKNSTIICRNASSAHLFKQIDHIGVWKRERSFSRVSSLAPFFKKSHPYQDIMALGLMKVDSKRTWLDWKNGPPTDSYLSTPPHQCGIGILEPPHSETRRFPRRESWTEEALSPTQPGSYPPEAETLLDITVHIPSSLYIYSGQFPFSCTKASHMGAMSTRESVPQARLGERNPKAKNHILAMIRKRLYLEVLALPVLQLREKKQTSEGISYPFAIRIICVSRMRDYPFGAPADNGMASSRNCLSCSDRR</sequence>
<name>A0A9Q8W7V5_9PEZI</name>
<dbReference type="AlphaFoldDB" id="A0A9Q8W7V5"/>
<feature type="region of interest" description="Disordered" evidence="1">
    <location>
        <begin position="300"/>
        <end position="328"/>
    </location>
</feature>
<evidence type="ECO:0000313" key="2">
    <source>
        <dbReference type="EMBL" id="UQC74138.1"/>
    </source>
</evidence>
<protein>
    <submittedName>
        <fullName evidence="2">Uncharacterized protein</fullName>
    </submittedName>
</protein>
<evidence type="ECO:0000313" key="3">
    <source>
        <dbReference type="Proteomes" id="UP000830671"/>
    </source>
</evidence>
<dbReference type="Proteomes" id="UP000830671">
    <property type="component" value="Chromosome 1"/>
</dbReference>
<keyword evidence="3" id="KW-1185">Reference proteome</keyword>
<organism evidence="2 3">
    <name type="scientific">Colletotrichum lupini</name>
    <dbReference type="NCBI Taxonomy" id="145971"/>
    <lineage>
        <taxon>Eukaryota</taxon>
        <taxon>Fungi</taxon>
        <taxon>Dikarya</taxon>
        <taxon>Ascomycota</taxon>
        <taxon>Pezizomycotina</taxon>
        <taxon>Sordariomycetes</taxon>
        <taxon>Hypocreomycetidae</taxon>
        <taxon>Glomerellales</taxon>
        <taxon>Glomerellaceae</taxon>
        <taxon>Colletotrichum</taxon>
        <taxon>Colletotrichum acutatum species complex</taxon>
    </lineage>
</organism>
<reference evidence="2" key="1">
    <citation type="journal article" date="2021" name="Mol. Plant Microbe Interact.">
        <title>Complete Genome Sequence of the Plant-Pathogenic Fungus Colletotrichum lupini.</title>
        <authorList>
            <person name="Baroncelli R."/>
            <person name="Pensec F."/>
            <person name="Da Lio D."/>
            <person name="Boufleur T."/>
            <person name="Vicente I."/>
            <person name="Sarrocco S."/>
            <person name="Picot A."/>
            <person name="Baraldi E."/>
            <person name="Sukno S."/>
            <person name="Thon M."/>
            <person name="Le Floch G."/>
        </authorList>
    </citation>
    <scope>NUCLEOTIDE SEQUENCE</scope>
    <source>
        <strain evidence="2">IMI 504893</strain>
    </source>
</reference>